<dbReference type="RefSeq" id="WP_013532292.1">
    <property type="nucleotide sequence ID" value="NC_014923.1"/>
</dbReference>
<dbReference type="Proteomes" id="UP000007471">
    <property type="component" value="Chromosome"/>
</dbReference>
<proteinExistence type="predicted"/>
<accession>E8THI6</accession>
<dbReference type="KEGG" id="mci:Mesci_4523"/>
<name>E8THI6_MESCW</name>
<gene>
    <name evidence="2" type="ordered locus">Mesci_4523</name>
</gene>
<feature type="region of interest" description="Disordered" evidence="1">
    <location>
        <begin position="1"/>
        <end position="23"/>
    </location>
</feature>
<evidence type="ECO:0000256" key="1">
    <source>
        <dbReference type="SAM" id="MobiDB-lite"/>
    </source>
</evidence>
<dbReference type="PATRIC" id="fig|765698.3.peg.5027"/>
<dbReference type="HOGENOM" id="CLU_2717684_0_0_5"/>
<reference evidence="3" key="1">
    <citation type="submission" date="2011-01" db="EMBL/GenBank/DDBJ databases">
        <title>Complete sequence of chromosome of Mesorhizobium ciceri bv. biserrulae WSM1271.</title>
        <authorList>
            <person name="Lucas S."/>
            <person name="Copeland A."/>
            <person name="Lapidus A."/>
            <person name="Cheng J.-F."/>
            <person name="Goodwin L."/>
            <person name="Pitluck S."/>
            <person name="Teshima H."/>
            <person name="Detter J.C."/>
            <person name="Han C."/>
            <person name="Tapia R."/>
            <person name="Land M."/>
            <person name="Hauser L."/>
            <person name="Kyrpides N."/>
            <person name="Ivanova N."/>
            <person name="Nandasena K."/>
            <person name="Reeve W.G."/>
            <person name="Howieson J.G."/>
            <person name="O'Hara G."/>
            <person name="Tiwari R.P."/>
            <person name="Woyke T."/>
        </authorList>
    </citation>
    <scope>NUCLEOTIDE SEQUENCE [LARGE SCALE GENOMIC DNA]</scope>
    <source>
        <strain evidence="3">HAMBI 2942 / LMG 23838 / WSM1271</strain>
    </source>
</reference>
<evidence type="ECO:0000313" key="3">
    <source>
        <dbReference type="Proteomes" id="UP000007471"/>
    </source>
</evidence>
<protein>
    <submittedName>
        <fullName evidence="2">Uncharacterized protein</fullName>
    </submittedName>
</protein>
<sequence>MQFPAQKNKGPAQPAEDERQARLEKTARLKQLRSYASWLSSDPNAQLHDEIDCSVLIEGVGRRSMEPWLIGR</sequence>
<evidence type="ECO:0000313" key="2">
    <source>
        <dbReference type="EMBL" id="ADV13632.1"/>
    </source>
</evidence>
<dbReference type="EMBL" id="CP002447">
    <property type="protein sequence ID" value="ADV13632.1"/>
    <property type="molecule type" value="Genomic_DNA"/>
</dbReference>
<dbReference type="AlphaFoldDB" id="E8THI6"/>
<organism evidence="2 3">
    <name type="scientific">Mesorhizobium ciceri biovar biserrulae (strain HAMBI 2942 / LMG 23838 / WSM1271)</name>
    <dbReference type="NCBI Taxonomy" id="765698"/>
    <lineage>
        <taxon>Bacteria</taxon>
        <taxon>Pseudomonadati</taxon>
        <taxon>Pseudomonadota</taxon>
        <taxon>Alphaproteobacteria</taxon>
        <taxon>Hyphomicrobiales</taxon>
        <taxon>Phyllobacteriaceae</taxon>
        <taxon>Mesorhizobium</taxon>
    </lineage>
</organism>
<dbReference type="OrthoDB" id="8086889at2"/>